<evidence type="ECO:0000256" key="2">
    <source>
        <dbReference type="RuleBase" id="RU003707"/>
    </source>
</evidence>
<protein>
    <submittedName>
        <fullName evidence="3">Enoyl-CoA hydratase</fullName>
    </submittedName>
</protein>
<dbReference type="InterPro" id="IPR018376">
    <property type="entry name" value="Enoyl-CoA_hyd/isom_CS"/>
</dbReference>
<dbReference type="NCBIfam" id="NF006128">
    <property type="entry name" value="PRK08272.1"/>
    <property type="match status" value="1"/>
</dbReference>
<dbReference type="Pfam" id="PF00378">
    <property type="entry name" value="ECH_1"/>
    <property type="match status" value="1"/>
</dbReference>
<dbReference type="EMBL" id="CP019312">
    <property type="protein sequence ID" value="APX12242.1"/>
    <property type="molecule type" value="Genomic_DNA"/>
</dbReference>
<dbReference type="InterPro" id="IPR029045">
    <property type="entry name" value="ClpP/crotonase-like_dom_sf"/>
</dbReference>
<comment type="similarity">
    <text evidence="1 2">Belongs to the enoyl-CoA hydratase/isomerase family.</text>
</comment>
<dbReference type="SUPFAM" id="SSF52096">
    <property type="entry name" value="ClpP/crotonase"/>
    <property type="match status" value="1"/>
</dbReference>
<dbReference type="RefSeq" id="WP_076628394.1">
    <property type="nucleotide sequence ID" value="NZ_CP019312.1"/>
</dbReference>
<dbReference type="Gene3D" id="3.90.226.10">
    <property type="entry name" value="2-enoyl-CoA Hydratase, Chain A, domain 1"/>
    <property type="match status" value="1"/>
</dbReference>
<gene>
    <name evidence="3" type="ORF">BWR18_11545</name>
</gene>
<dbReference type="GO" id="GO:0003824">
    <property type="term" value="F:catalytic activity"/>
    <property type="evidence" value="ECO:0007669"/>
    <property type="project" value="InterPro"/>
</dbReference>
<dbReference type="STRING" id="299262.BWR18_11545"/>
<keyword evidence="4" id="KW-1185">Reference proteome</keyword>
<name>A0A1P8MW79_9RHOB</name>
<dbReference type="CDD" id="cd06558">
    <property type="entry name" value="crotonase-like"/>
    <property type="match status" value="1"/>
</dbReference>
<evidence type="ECO:0000256" key="1">
    <source>
        <dbReference type="ARBA" id="ARBA00005254"/>
    </source>
</evidence>
<dbReference type="AlphaFoldDB" id="A0A1P8MW79"/>
<proteinExistence type="inferred from homology"/>
<dbReference type="KEGG" id="tom:BWR18_11545"/>
<reference evidence="3 4" key="1">
    <citation type="submission" date="2017-01" db="EMBL/GenBank/DDBJ databases">
        <title>Complete genome of Tateyamaria omphalii DOK1-4 isolated from seawater in Dokdo.</title>
        <authorList>
            <person name="Kim J.H."/>
            <person name="Chi W.-J."/>
        </authorList>
    </citation>
    <scope>NUCLEOTIDE SEQUENCE [LARGE SCALE GENOMIC DNA]</scope>
    <source>
        <strain evidence="3 4">DOK1-4</strain>
    </source>
</reference>
<dbReference type="PANTHER" id="PTHR43802:SF1">
    <property type="entry name" value="IP11341P-RELATED"/>
    <property type="match status" value="1"/>
</dbReference>
<organism evidence="3 4">
    <name type="scientific">Tateyamaria omphalii</name>
    <dbReference type="NCBI Taxonomy" id="299262"/>
    <lineage>
        <taxon>Bacteria</taxon>
        <taxon>Pseudomonadati</taxon>
        <taxon>Pseudomonadota</taxon>
        <taxon>Alphaproteobacteria</taxon>
        <taxon>Rhodobacterales</taxon>
        <taxon>Roseobacteraceae</taxon>
        <taxon>Tateyamaria</taxon>
    </lineage>
</organism>
<evidence type="ECO:0000313" key="4">
    <source>
        <dbReference type="Proteomes" id="UP000186336"/>
    </source>
</evidence>
<evidence type="ECO:0000313" key="3">
    <source>
        <dbReference type="EMBL" id="APX12242.1"/>
    </source>
</evidence>
<dbReference type="PANTHER" id="PTHR43802">
    <property type="entry name" value="ENOYL-COA HYDRATASE"/>
    <property type="match status" value="1"/>
</dbReference>
<accession>A0A1P8MW79</accession>
<dbReference type="Proteomes" id="UP000186336">
    <property type="component" value="Chromosome"/>
</dbReference>
<dbReference type="OrthoDB" id="9795613at2"/>
<dbReference type="InterPro" id="IPR001753">
    <property type="entry name" value="Enoyl-CoA_hydra/iso"/>
</dbReference>
<dbReference type="PROSITE" id="PS00166">
    <property type="entry name" value="ENOYL_COA_HYDRATASE"/>
    <property type="match status" value="1"/>
</dbReference>
<sequence length="309" mass="34699">MRRRATGPPYLFVQASRQREDIMRTIKTEKDGRIGRIILNRPEVMNAIDDDLPRELQAAVEAFDTDRDVHVMVLSGAGKAFCAGYDLAHYAQDPENKITQDMPWDPMQDYQFMWANTQCFMSLFRAMKPVIAKVHGFAVAGGSDIALCCDMVVMEDTAQIGYMPARVWGCPTTAMWVYRLGPERAKRMLLTGDKISGTEAAEMGLVLKAVPADELDAEVNALAARMASVPINQLAMNKMVINQTLEATITQTQRLATVFDGITRHSPEGLNFKARSETVGWKQAVKERDRGLYDWTRDHPLNDPDRRAD</sequence>